<accession>A0AAU2ABH3</accession>
<evidence type="ECO:0008006" key="3">
    <source>
        <dbReference type="Google" id="ProtNLM"/>
    </source>
</evidence>
<dbReference type="AlphaFoldDB" id="A0AAU2ABH3"/>
<dbReference type="EMBL" id="CP108222">
    <property type="protein sequence ID" value="WTT20786.1"/>
    <property type="molecule type" value="Genomic_DNA"/>
</dbReference>
<feature type="region of interest" description="Disordered" evidence="1">
    <location>
        <begin position="206"/>
        <end position="261"/>
    </location>
</feature>
<gene>
    <name evidence="2" type="ORF">OHA22_37295</name>
</gene>
<name>A0AAU2ABH3_9ACTN</name>
<protein>
    <recommendedName>
        <fullName evidence="3">Tat pathway signal sequence domain protein</fullName>
    </recommendedName>
</protein>
<evidence type="ECO:0000256" key="1">
    <source>
        <dbReference type="SAM" id="MobiDB-lite"/>
    </source>
</evidence>
<sequence length="261" mass="27914">MTGIGPVEPVNSPDAQETYEVIGADTPRLADRWQALSPRVRRAALGGAALAAAATGVVVLLPPSPSAPDKALVPMPWPATVTTFRYTGLAATFDSTPASGLFRFAVTVHSGPPVTVRVTGAAFDGLTARISPAETTTVNAGTTRRITVQISVVDCADFPLDADLPFLDVTLRNTRAIQRHSFIFGGAYPDDLFQLIRAACDPLPARPSPRATGSAHSQNVDRVQFWPNRLKPHSPKPYQPARHNKKVTSQPTPMPPRVDRA</sequence>
<organism evidence="2">
    <name type="scientific">Streptomyces sp. NBC_00093</name>
    <dbReference type="NCBI Taxonomy" id="2975649"/>
    <lineage>
        <taxon>Bacteria</taxon>
        <taxon>Bacillati</taxon>
        <taxon>Actinomycetota</taxon>
        <taxon>Actinomycetes</taxon>
        <taxon>Kitasatosporales</taxon>
        <taxon>Streptomycetaceae</taxon>
        <taxon>Streptomyces</taxon>
    </lineage>
</organism>
<proteinExistence type="predicted"/>
<evidence type="ECO:0000313" key="2">
    <source>
        <dbReference type="EMBL" id="WTT20786.1"/>
    </source>
</evidence>
<reference evidence="2" key="1">
    <citation type="submission" date="2022-10" db="EMBL/GenBank/DDBJ databases">
        <title>The complete genomes of actinobacterial strains from the NBC collection.</title>
        <authorList>
            <person name="Joergensen T.S."/>
            <person name="Alvarez Arevalo M."/>
            <person name="Sterndorff E.B."/>
            <person name="Faurdal D."/>
            <person name="Vuksanovic O."/>
            <person name="Mourched A.-S."/>
            <person name="Charusanti P."/>
            <person name="Shaw S."/>
            <person name="Blin K."/>
            <person name="Weber T."/>
        </authorList>
    </citation>
    <scope>NUCLEOTIDE SEQUENCE</scope>
    <source>
        <strain evidence="2">NBC_00093</strain>
    </source>
</reference>
<feature type="compositionally biased region" description="Pro residues" evidence="1">
    <location>
        <begin position="252"/>
        <end position="261"/>
    </location>
</feature>